<keyword evidence="2" id="KW-0472">Membrane</keyword>
<keyword evidence="2" id="KW-0812">Transmembrane</keyword>
<keyword evidence="2" id="KW-1133">Transmembrane helix</keyword>
<evidence type="ECO:0000313" key="3">
    <source>
        <dbReference type="EMBL" id="TCD66745.1"/>
    </source>
</evidence>
<feature type="transmembrane region" description="Helical" evidence="2">
    <location>
        <begin position="261"/>
        <end position="283"/>
    </location>
</feature>
<protein>
    <recommendedName>
        <fullName evidence="5">Transmembrane protein</fullName>
    </recommendedName>
</protein>
<reference evidence="3 4" key="1">
    <citation type="submission" date="2018-11" db="EMBL/GenBank/DDBJ databases">
        <title>Genome assembly of Steccherinum ochraceum LE-BIN_3174, the white-rot fungus of the Steccherinaceae family (The Residual Polyporoid clade, Polyporales, Basidiomycota).</title>
        <authorList>
            <person name="Fedorova T.V."/>
            <person name="Glazunova O.A."/>
            <person name="Landesman E.O."/>
            <person name="Moiseenko K.V."/>
            <person name="Psurtseva N.V."/>
            <person name="Savinova O.S."/>
            <person name="Shakhova N.V."/>
            <person name="Tyazhelova T.V."/>
            <person name="Vasina D.V."/>
        </authorList>
    </citation>
    <scope>NUCLEOTIDE SEQUENCE [LARGE SCALE GENOMIC DNA]</scope>
    <source>
        <strain evidence="3 4">LE-BIN_3174</strain>
    </source>
</reference>
<evidence type="ECO:0000313" key="4">
    <source>
        <dbReference type="Proteomes" id="UP000292702"/>
    </source>
</evidence>
<dbReference type="Proteomes" id="UP000292702">
    <property type="component" value="Unassembled WGS sequence"/>
</dbReference>
<dbReference type="OrthoDB" id="2653987at2759"/>
<evidence type="ECO:0000256" key="1">
    <source>
        <dbReference type="SAM" id="MobiDB-lite"/>
    </source>
</evidence>
<feature type="compositionally biased region" description="Basic and acidic residues" evidence="1">
    <location>
        <begin position="82"/>
        <end position="93"/>
    </location>
</feature>
<dbReference type="AlphaFoldDB" id="A0A4R0RLA0"/>
<accession>A0A4R0RLA0</accession>
<feature type="transmembrane region" description="Helical" evidence="2">
    <location>
        <begin position="180"/>
        <end position="202"/>
    </location>
</feature>
<feature type="compositionally biased region" description="Polar residues" evidence="1">
    <location>
        <begin position="56"/>
        <end position="81"/>
    </location>
</feature>
<name>A0A4R0RLA0_9APHY</name>
<evidence type="ECO:0008006" key="5">
    <source>
        <dbReference type="Google" id="ProtNLM"/>
    </source>
</evidence>
<evidence type="ECO:0000256" key="2">
    <source>
        <dbReference type="SAM" id="Phobius"/>
    </source>
</evidence>
<feature type="region of interest" description="Disordered" evidence="1">
    <location>
        <begin position="48"/>
        <end position="126"/>
    </location>
</feature>
<comment type="caution">
    <text evidence="3">The sequence shown here is derived from an EMBL/GenBank/DDBJ whole genome shotgun (WGS) entry which is preliminary data.</text>
</comment>
<dbReference type="EMBL" id="RWJN01000123">
    <property type="protein sequence ID" value="TCD66745.1"/>
    <property type="molecule type" value="Genomic_DNA"/>
</dbReference>
<feature type="transmembrane region" description="Helical" evidence="2">
    <location>
        <begin position="289"/>
        <end position="309"/>
    </location>
</feature>
<organism evidence="3 4">
    <name type="scientific">Steccherinum ochraceum</name>
    <dbReference type="NCBI Taxonomy" id="92696"/>
    <lineage>
        <taxon>Eukaryota</taxon>
        <taxon>Fungi</taxon>
        <taxon>Dikarya</taxon>
        <taxon>Basidiomycota</taxon>
        <taxon>Agaricomycotina</taxon>
        <taxon>Agaricomycetes</taxon>
        <taxon>Polyporales</taxon>
        <taxon>Steccherinaceae</taxon>
        <taxon>Steccherinum</taxon>
    </lineage>
</organism>
<gene>
    <name evidence="3" type="ORF">EIP91_000986</name>
</gene>
<keyword evidence="4" id="KW-1185">Reference proteome</keyword>
<sequence length="321" mass="35737">MSVLALRRSSPGAFPGTYDLAFIKFNAAFTRFLTWHTLDLAYAAAPSWHPSRHNNKQMSDSPMQSPTNALFRPRSTSSLSKFESDGRPARDRAPAPVKPPPLDTTVSQGRKWTQQDQDEDDAEARKKAMKELVQSWMDRLQLISLITTFFAATESQLLGITVPDDSSSVNAVVQAANAGLAGALVIHVFAAILSFFAAFFLIRYRLREAKREEHKVEEATKSDTTVHQDNHIFSSNPHLEPFGPFRRGLPPTHLLENCHTLCMWLSAVGFVLALVGVLCFAWARMPRSVSIFASTCMWLCLVCGAFAVAEARWRTPNPTRS</sequence>
<proteinExistence type="predicted"/>